<evidence type="ECO:0000313" key="13">
    <source>
        <dbReference type="EMBL" id="BAU49944.1"/>
    </source>
</evidence>
<feature type="short sequence motif" description="'HIGH' region" evidence="10">
    <location>
        <begin position="43"/>
        <end position="52"/>
    </location>
</feature>
<dbReference type="GO" id="GO:0005524">
    <property type="term" value="F:ATP binding"/>
    <property type="evidence" value="ECO:0007669"/>
    <property type="project" value="UniProtKB-UniRule"/>
</dbReference>
<dbReference type="NCBIfam" id="TIGR00234">
    <property type="entry name" value="tyrS"/>
    <property type="match status" value="1"/>
</dbReference>
<dbReference type="Gene3D" id="3.40.50.620">
    <property type="entry name" value="HUPs"/>
    <property type="match status" value="1"/>
</dbReference>
<feature type="short sequence motif" description="'KMSKS' region" evidence="10">
    <location>
        <begin position="227"/>
        <end position="231"/>
    </location>
</feature>
<dbReference type="EC" id="6.1.1.1" evidence="10"/>
<comment type="function">
    <text evidence="10">Catalyzes the attachment of tyrosine to tRNA(Tyr) in a two-step reaction: tyrosine is first activated by ATP to form Tyr-AMP and then transferred to the acceptor end of tRNA(Tyr).</text>
</comment>
<evidence type="ECO:0000256" key="3">
    <source>
        <dbReference type="ARBA" id="ARBA00022598"/>
    </source>
</evidence>
<comment type="catalytic activity">
    <reaction evidence="9 10">
        <text>tRNA(Tyr) + L-tyrosine + ATP = L-tyrosyl-tRNA(Tyr) + AMP + diphosphate + H(+)</text>
        <dbReference type="Rhea" id="RHEA:10220"/>
        <dbReference type="Rhea" id="RHEA-COMP:9706"/>
        <dbReference type="Rhea" id="RHEA-COMP:9707"/>
        <dbReference type="ChEBI" id="CHEBI:15378"/>
        <dbReference type="ChEBI" id="CHEBI:30616"/>
        <dbReference type="ChEBI" id="CHEBI:33019"/>
        <dbReference type="ChEBI" id="CHEBI:58315"/>
        <dbReference type="ChEBI" id="CHEBI:78442"/>
        <dbReference type="ChEBI" id="CHEBI:78536"/>
        <dbReference type="ChEBI" id="CHEBI:456215"/>
        <dbReference type="EC" id="6.1.1.1"/>
    </reaction>
</comment>
<dbReference type="GO" id="GO:0005829">
    <property type="term" value="C:cytosol"/>
    <property type="evidence" value="ECO:0007669"/>
    <property type="project" value="TreeGrafter"/>
</dbReference>
<keyword evidence="6 11" id="KW-0694">RNA-binding</keyword>
<name>A0A1B4VBQ7_9GAMM</name>
<dbReference type="InterPro" id="IPR002305">
    <property type="entry name" value="aa-tRNA-synth_Ic"/>
</dbReference>
<evidence type="ECO:0000256" key="9">
    <source>
        <dbReference type="ARBA" id="ARBA00048248"/>
    </source>
</evidence>
<evidence type="ECO:0000256" key="6">
    <source>
        <dbReference type="ARBA" id="ARBA00022884"/>
    </source>
</evidence>
<dbReference type="FunFam" id="1.10.240.10:FF:000006">
    <property type="entry name" value="Tyrosine--tRNA ligase"/>
    <property type="match status" value="1"/>
</dbReference>
<keyword evidence="7 10" id="KW-0648">Protein biosynthesis</keyword>
<proteinExistence type="inferred from homology"/>
<dbReference type="Pfam" id="PF00579">
    <property type="entry name" value="tRNA-synt_1b"/>
    <property type="match status" value="1"/>
</dbReference>
<evidence type="ECO:0000256" key="4">
    <source>
        <dbReference type="ARBA" id="ARBA00022741"/>
    </source>
</evidence>
<dbReference type="InterPro" id="IPR002942">
    <property type="entry name" value="S4_RNA-bd"/>
</dbReference>
<dbReference type="InterPro" id="IPR024088">
    <property type="entry name" value="Tyr-tRNA-ligase_bac-type"/>
</dbReference>
<dbReference type="PANTHER" id="PTHR11766">
    <property type="entry name" value="TYROSYL-TRNA SYNTHETASE"/>
    <property type="match status" value="1"/>
</dbReference>
<evidence type="ECO:0000256" key="1">
    <source>
        <dbReference type="ARBA" id="ARBA00011738"/>
    </source>
</evidence>
<comment type="subunit">
    <text evidence="1 10">Homodimer.</text>
</comment>
<keyword evidence="3 10" id="KW-0436">Ligase</keyword>
<dbReference type="InterPro" id="IPR001412">
    <property type="entry name" value="aa-tRNA-synth_I_CS"/>
</dbReference>
<gene>
    <name evidence="10" type="primary">tyrS</name>
    <name evidence="13" type="ORF">SVA_3407</name>
</gene>
<evidence type="ECO:0000256" key="11">
    <source>
        <dbReference type="PROSITE-ProRule" id="PRU00182"/>
    </source>
</evidence>
<dbReference type="HAMAP" id="MF_02007">
    <property type="entry name" value="Tyr_tRNA_synth_type2"/>
    <property type="match status" value="1"/>
</dbReference>
<keyword evidence="5 10" id="KW-0067">ATP-binding</keyword>
<dbReference type="SUPFAM" id="SSF55174">
    <property type="entry name" value="Alpha-L RNA-binding motif"/>
    <property type="match status" value="1"/>
</dbReference>
<comment type="similarity">
    <text evidence="10">Belongs to the class-I aminoacyl-tRNA synthetase family. TyrS type 2 subfamily.</text>
</comment>
<dbReference type="KEGG" id="sva:SVA_3407"/>
<keyword evidence="4 10" id="KW-0547">Nucleotide-binding</keyword>
<dbReference type="PANTHER" id="PTHR11766:SF1">
    <property type="entry name" value="TYROSINE--TRNA LIGASE"/>
    <property type="match status" value="1"/>
</dbReference>
<dbReference type="SMART" id="SM00363">
    <property type="entry name" value="S4"/>
    <property type="match status" value="1"/>
</dbReference>
<dbReference type="InterPro" id="IPR002307">
    <property type="entry name" value="Tyr-tRNA-ligase"/>
</dbReference>
<dbReference type="EMBL" id="AP014936">
    <property type="protein sequence ID" value="BAU49944.1"/>
    <property type="molecule type" value="Genomic_DNA"/>
</dbReference>
<feature type="domain" description="RNA-binding S4" evidence="12">
    <location>
        <begin position="338"/>
        <end position="395"/>
    </location>
</feature>
<keyword evidence="2 10" id="KW-0963">Cytoplasm</keyword>
<feature type="binding site" evidence="10">
    <location>
        <position position="230"/>
    </location>
    <ligand>
        <name>ATP</name>
        <dbReference type="ChEBI" id="CHEBI:30616"/>
    </ligand>
</feature>
<dbReference type="PROSITE" id="PS50889">
    <property type="entry name" value="S4"/>
    <property type="match status" value="1"/>
</dbReference>
<dbReference type="OrthoDB" id="9804243at2"/>
<organism evidence="13 14">
    <name type="scientific">Sulfurifustis variabilis</name>
    <dbReference type="NCBI Taxonomy" id="1675686"/>
    <lineage>
        <taxon>Bacteria</taxon>
        <taxon>Pseudomonadati</taxon>
        <taxon>Pseudomonadota</taxon>
        <taxon>Gammaproteobacteria</taxon>
        <taxon>Acidiferrobacterales</taxon>
        <taxon>Acidiferrobacteraceae</taxon>
        <taxon>Sulfurifustis</taxon>
    </lineage>
</organism>
<evidence type="ECO:0000256" key="7">
    <source>
        <dbReference type="ARBA" id="ARBA00022917"/>
    </source>
</evidence>
<reference evidence="13 14" key="1">
    <citation type="submission" date="2015-08" db="EMBL/GenBank/DDBJ databases">
        <title>Complete genome sequence of Sulfurifustis variabilis.</title>
        <authorList>
            <person name="Miura A."/>
            <person name="Kojima H."/>
            <person name="Fukui M."/>
        </authorList>
    </citation>
    <scope>NUCLEOTIDE SEQUENCE [LARGE SCALE GENOMIC DNA]</scope>
    <source>
        <strain evidence="14">skN76</strain>
    </source>
</reference>
<dbReference type="GO" id="GO:0003723">
    <property type="term" value="F:RNA binding"/>
    <property type="evidence" value="ECO:0007669"/>
    <property type="project" value="UniProtKB-KW"/>
</dbReference>
<dbReference type="SUPFAM" id="SSF52374">
    <property type="entry name" value="Nucleotidylyl transferase"/>
    <property type="match status" value="1"/>
</dbReference>
<comment type="subcellular location">
    <subcellularLocation>
        <location evidence="10">Cytoplasm</location>
    </subcellularLocation>
</comment>
<dbReference type="Gene3D" id="1.10.240.10">
    <property type="entry name" value="Tyrosyl-Transfer RNA Synthetase"/>
    <property type="match status" value="1"/>
</dbReference>
<dbReference type="AlphaFoldDB" id="A0A1B4VBQ7"/>
<dbReference type="FunFam" id="3.40.50.620:FF:000061">
    <property type="entry name" value="Tyrosine--tRNA ligase"/>
    <property type="match status" value="1"/>
</dbReference>
<evidence type="ECO:0000259" key="12">
    <source>
        <dbReference type="SMART" id="SM00363"/>
    </source>
</evidence>
<dbReference type="PRINTS" id="PR01040">
    <property type="entry name" value="TRNASYNTHTYR"/>
</dbReference>
<dbReference type="Gene3D" id="3.10.290.10">
    <property type="entry name" value="RNA-binding S4 domain"/>
    <property type="match status" value="1"/>
</dbReference>
<dbReference type="InterPro" id="IPR014729">
    <property type="entry name" value="Rossmann-like_a/b/a_fold"/>
</dbReference>
<dbReference type="Pfam" id="PF01479">
    <property type="entry name" value="S4"/>
    <property type="match status" value="1"/>
</dbReference>
<evidence type="ECO:0000256" key="2">
    <source>
        <dbReference type="ARBA" id="ARBA00022490"/>
    </source>
</evidence>
<evidence type="ECO:0000256" key="10">
    <source>
        <dbReference type="HAMAP-Rule" id="MF_02007"/>
    </source>
</evidence>
<dbReference type="CDD" id="cd00805">
    <property type="entry name" value="TyrRS_core"/>
    <property type="match status" value="1"/>
</dbReference>
<protein>
    <recommendedName>
        <fullName evidence="10">Tyrosine--tRNA ligase</fullName>
        <ecNumber evidence="10">6.1.1.1</ecNumber>
    </recommendedName>
    <alternativeName>
        <fullName evidence="10">Tyrosyl-tRNA synthetase</fullName>
        <shortName evidence="10">TyrRS</shortName>
    </alternativeName>
</protein>
<dbReference type="RefSeq" id="WP_096462290.1">
    <property type="nucleotide sequence ID" value="NZ_AP014936.1"/>
</dbReference>
<dbReference type="InterPro" id="IPR036986">
    <property type="entry name" value="S4_RNA-bd_sf"/>
</dbReference>
<dbReference type="GO" id="GO:0004831">
    <property type="term" value="F:tyrosine-tRNA ligase activity"/>
    <property type="evidence" value="ECO:0007669"/>
    <property type="project" value="UniProtKB-UniRule"/>
</dbReference>
<dbReference type="Proteomes" id="UP000218899">
    <property type="component" value="Chromosome"/>
</dbReference>
<dbReference type="GO" id="GO:0006437">
    <property type="term" value="P:tyrosyl-tRNA aminoacylation"/>
    <property type="evidence" value="ECO:0007669"/>
    <property type="project" value="UniProtKB-UniRule"/>
</dbReference>
<evidence type="ECO:0000256" key="8">
    <source>
        <dbReference type="ARBA" id="ARBA00023146"/>
    </source>
</evidence>
<dbReference type="PROSITE" id="PS00178">
    <property type="entry name" value="AA_TRNA_LIGASE_I"/>
    <property type="match status" value="1"/>
</dbReference>
<accession>A0A1B4VBQ7</accession>
<evidence type="ECO:0000256" key="5">
    <source>
        <dbReference type="ARBA" id="ARBA00022840"/>
    </source>
</evidence>
<sequence length="399" mass="44530">MSGNIEDALRLLRRGTEEILLEQDLVDRLKAGRRLRVKAGFDPTAPDLHLGHTVLINKLRQFQDLGHEVLFLIGDFTGMIGDPTGKSATRPPLTREQVLENAQTYESQIYKILDPEKTLVVFNSSWMGEMKAADLIQLAAKHTVARMLERDDFQKRYAGGQPIAIHEFLYPLIQGYDSVALKADVELGGTDQKFNMLVGRELQKHYGMSPQVVITLPILEGTDGVQKMSKSLGNYIGINEPPDEMFGKLMSISDVLMWRYLELLSSADMAVVAGWREEVEKGLNPRDVKLRLAEEMVMRFHGSAAAHRAQEGFLARFSRGELPAEIPEARLRVPGGRAPLPQLLKEAGLTKSTSEALRLIRQGGVRVDGERADPGTELPAGGPYLVQVGKRRFLRIWLD</sequence>
<dbReference type="InterPro" id="IPR024108">
    <property type="entry name" value="Tyr-tRNA-ligase_bac_2"/>
</dbReference>
<evidence type="ECO:0000313" key="14">
    <source>
        <dbReference type="Proteomes" id="UP000218899"/>
    </source>
</evidence>
<dbReference type="CDD" id="cd00165">
    <property type="entry name" value="S4"/>
    <property type="match status" value="1"/>
</dbReference>
<keyword evidence="8 10" id="KW-0030">Aminoacyl-tRNA synthetase</keyword>
<keyword evidence="14" id="KW-1185">Reference proteome</keyword>